<evidence type="ECO:0000313" key="5">
    <source>
        <dbReference type="Proteomes" id="UP000593562"/>
    </source>
</evidence>
<keyword evidence="1" id="KW-0175">Coiled coil</keyword>
<accession>A0A7J7DP67</accession>
<comment type="caution">
    <text evidence="4">The sequence shown here is derived from an EMBL/GenBank/DDBJ whole genome shotgun (WGS) entry which is preliminary data.</text>
</comment>
<dbReference type="EMBL" id="JAAARO010000004">
    <property type="protein sequence ID" value="KAF5748069.1"/>
    <property type="molecule type" value="Genomic_DNA"/>
</dbReference>
<dbReference type="Gene3D" id="1.20.120.20">
    <property type="entry name" value="Apolipoprotein"/>
    <property type="match status" value="1"/>
</dbReference>
<dbReference type="FunCoup" id="A0A7J7DP67">
    <property type="interactions" value="4546"/>
</dbReference>
<protein>
    <submittedName>
        <fullName evidence="4">Uncharacterized protein</fullName>
    </submittedName>
</protein>
<gene>
    <name evidence="4" type="ORF">HS088_TW04G00017</name>
</gene>
<feature type="transmembrane region" description="Helical" evidence="2">
    <location>
        <begin position="394"/>
        <end position="419"/>
    </location>
</feature>
<keyword evidence="2" id="KW-0812">Transmembrane</keyword>
<keyword evidence="2" id="KW-0472">Membrane</keyword>
<dbReference type="PANTHER" id="PTHR34360">
    <property type="entry name" value="OS08G0519400 PROTEIN"/>
    <property type="match status" value="1"/>
</dbReference>
<keyword evidence="3" id="KW-0732">Signal</keyword>
<dbReference type="OrthoDB" id="2017695at2759"/>
<dbReference type="Proteomes" id="UP000593562">
    <property type="component" value="Unassembled WGS sequence"/>
</dbReference>
<evidence type="ECO:0000256" key="1">
    <source>
        <dbReference type="SAM" id="Coils"/>
    </source>
</evidence>
<feature type="chain" id="PRO_5029729182" evidence="3">
    <location>
        <begin position="23"/>
        <end position="442"/>
    </location>
</feature>
<reference evidence="4 5" key="1">
    <citation type="journal article" date="2020" name="Nat. Commun.">
        <title>Genome of Tripterygium wilfordii and identification of cytochrome P450 involved in triptolide biosynthesis.</title>
        <authorList>
            <person name="Tu L."/>
            <person name="Su P."/>
            <person name="Zhang Z."/>
            <person name="Gao L."/>
            <person name="Wang J."/>
            <person name="Hu T."/>
            <person name="Zhou J."/>
            <person name="Zhang Y."/>
            <person name="Zhao Y."/>
            <person name="Liu Y."/>
            <person name="Song Y."/>
            <person name="Tong Y."/>
            <person name="Lu Y."/>
            <person name="Yang J."/>
            <person name="Xu C."/>
            <person name="Jia M."/>
            <person name="Peters R.J."/>
            <person name="Huang L."/>
            <person name="Gao W."/>
        </authorList>
    </citation>
    <scope>NUCLEOTIDE SEQUENCE [LARGE SCALE GENOMIC DNA]</scope>
    <source>
        <strain evidence="5">cv. XIE 37</strain>
        <tissue evidence="4">Leaf</tissue>
    </source>
</reference>
<dbReference type="SUPFAM" id="SSF57997">
    <property type="entry name" value="Tropomyosin"/>
    <property type="match status" value="1"/>
</dbReference>
<sequence>MTPLNLALLWLLFALICTSIRADFSIEAGGDVVGSGRSDSSALKFEIDQLNSKIHQLESHNEGKSQELKTKDDLISQKEKVIQEKSDSIASLQSEVLSLQKKRKIDVAEQVGKAHARVDELEKQVGELEKEWETQEKDKDILKARASEAEKKVKELNSKLENLQKINDEQKSKIQKTERALKVAEEEMMKAKLEATLKSRELTEVHRAWFPPWLAFHLIYCQSFLETHWNEHGKPAMDLAYEKALEKKAQAEKWAKPHMETIKIKWIPAMKEQFLVMKTQVEPHVQSLTTKTIEVYKASKAAITPRVVGVQEVVDPYFQEAKKFGKPYIDQVATATKPHVDKARAVLKPYAKEIVHAYGKFLESASTYHHQVQGNVQEMLEKNELTRPLATKELVWFAASALLALPIIILSRICSAIFCKKAKKPVRSNHSRRKAKRGHPDK</sequence>
<proteinExistence type="predicted"/>
<dbReference type="Gene3D" id="1.10.287.1490">
    <property type="match status" value="1"/>
</dbReference>
<feature type="signal peptide" evidence="3">
    <location>
        <begin position="1"/>
        <end position="22"/>
    </location>
</feature>
<evidence type="ECO:0000256" key="2">
    <source>
        <dbReference type="SAM" id="Phobius"/>
    </source>
</evidence>
<dbReference type="PANTHER" id="PTHR34360:SF1">
    <property type="entry name" value="OS08G0519400 PROTEIN"/>
    <property type="match status" value="1"/>
</dbReference>
<evidence type="ECO:0000313" key="4">
    <source>
        <dbReference type="EMBL" id="KAF5748069.1"/>
    </source>
</evidence>
<dbReference type="AlphaFoldDB" id="A0A7J7DP67"/>
<organism evidence="4 5">
    <name type="scientific">Tripterygium wilfordii</name>
    <name type="common">Thunder God vine</name>
    <dbReference type="NCBI Taxonomy" id="458696"/>
    <lineage>
        <taxon>Eukaryota</taxon>
        <taxon>Viridiplantae</taxon>
        <taxon>Streptophyta</taxon>
        <taxon>Embryophyta</taxon>
        <taxon>Tracheophyta</taxon>
        <taxon>Spermatophyta</taxon>
        <taxon>Magnoliopsida</taxon>
        <taxon>eudicotyledons</taxon>
        <taxon>Gunneridae</taxon>
        <taxon>Pentapetalae</taxon>
        <taxon>rosids</taxon>
        <taxon>fabids</taxon>
        <taxon>Celastrales</taxon>
        <taxon>Celastraceae</taxon>
        <taxon>Tripterygium</taxon>
    </lineage>
</organism>
<evidence type="ECO:0000256" key="3">
    <source>
        <dbReference type="SAM" id="SignalP"/>
    </source>
</evidence>
<dbReference type="InParanoid" id="A0A7J7DP67"/>
<feature type="coiled-coil region" evidence="1">
    <location>
        <begin position="47"/>
        <end position="201"/>
    </location>
</feature>
<keyword evidence="5" id="KW-1185">Reference proteome</keyword>
<name>A0A7J7DP67_TRIWF</name>
<keyword evidence="2" id="KW-1133">Transmembrane helix</keyword>
<dbReference type="SUPFAM" id="SSF58113">
    <property type="entry name" value="Apolipoprotein A-I"/>
    <property type="match status" value="1"/>
</dbReference>